<accession>A0AAE0YZQ5</accession>
<dbReference type="AlphaFoldDB" id="A0AAE0YZQ5"/>
<dbReference type="EMBL" id="JAWDGP010005058">
    <property type="protein sequence ID" value="KAK3759940.1"/>
    <property type="molecule type" value="Genomic_DNA"/>
</dbReference>
<evidence type="ECO:0000313" key="1">
    <source>
        <dbReference type="EMBL" id="KAK3759940.1"/>
    </source>
</evidence>
<evidence type="ECO:0000313" key="2">
    <source>
        <dbReference type="Proteomes" id="UP001283361"/>
    </source>
</evidence>
<protein>
    <submittedName>
        <fullName evidence="1">Uncharacterized protein</fullName>
    </submittedName>
</protein>
<organism evidence="1 2">
    <name type="scientific">Elysia crispata</name>
    <name type="common">lettuce slug</name>
    <dbReference type="NCBI Taxonomy" id="231223"/>
    <lineage>
        <taxon>Eukaryota</taxon>
        <taxon>Metazoa</taxon>
        <taxon>Spiralia</taxon>
        <taxon>Lophotrochozoa</taxon>
        <taxon>Mollusca</taxon>
        <taxon>Gastropoda</taxon>
        <taxon>Heterobranchia</taxon>
        <taxon>Euthyneura</taxon>
        <taxon>Panpulmonata</taxon>
        <taxon>Sacoglossa</taxon>
        <taxon>Placobranchoidea</taxon>
        <taxon>Plakobranchidae</taxon>
        <taxon>Elysia</taxon>
    </lineage>
</organism>
<gene>
    <name evidence="1" type="ORF">RRG08_066605</name>
</gene>
<comment type="caution">
    <text evidence="1">The sequence shown here is derived from an EMBL/GenBank/DDBJ whole genome shotgun (WGS) entry which is preliminary data.</text>
</comment>
<name>A0AAE0YZQ5_9GAST</name>
<proteinExistence type="predicted"/>
<sequence length="137" mass="15118">MMGVFVLYYGCEVQSKIEPESQCIWLSHVSYWVFPSFPDPSAGRDCIRVCGNLKGSGAESLNKDECASIASLASLDSQGPGLCLGASPRGEGDDETVAHVTRLLQGLVANINKGWTSDWLRPEHTERGLLRFVYRYF</sequence>
<reference evidence="1" key="1">
    <citation type="journal article" date="2023" name="G3 (Bethesda)">
        <title>A reference genome for the long-term kleptoplast-retaining sea slug Elysia crispata morphotype clarki.</title>
        <authorList>
            <person name="Eastman K.E."/>
            <person name="Pendleton A.L."/>
            <person name="Shaikh M.A."/>
            <person name="Suttiyut T."/>
            <person name="Ogas R."/>
            <person name="Tomko P."/>
            <person name="Gavelis G."/>
            <person name="Widhalm J.R."/>
            <person name="Wisecaver J.H."/>
        </authorList>
    </citation>
    <scope>NUCLEOTIDE SEQUENCE</scope>
    <source>
        <strain evidence="1">ECLA1</strain>
    </source>
</reference>
<dbReference type="Proteomes" id="UP001283361">
    <property type="component" value="Unassembled WGS sequence"/>
</dbReference>
<keyword evidence="2" id="KW-1185">Reference proteome</keyword>